<name>A0A6J2K8Z7_BOMMA</name>
<protein>
    <submittedName>
        <fullName evidence="3">Uncharacterized protein LOC114249163</fullName>
    </submittedName>
</protein>
<keyword evidence="2" id="KW-1185">Reference proteome</keyword>
<proteinExistence type="predicted"/>
<dbReference type="Proteomes" id="UP000504629">
    <property type="component" value="Unplaced"/>
</dbReference>
<evidence type="ECO:0000256" key="1">
    <source>
        <dbReference type="SAM" id="SignalP"/>
    </source>
</evidence>
<accession>A0A6J2K8Z7</accession>
<dbReference type="GeneID" id="114249163"/>
<dbReference type="OrthoDB" id="7277646at2759"/>
<dbReference type="InterPro" id="IPR015943">
    <property type="entry name" value="WD40/YVTN_repeat-like_dom_sf"/>
</dbReference>
<feature type="chain" id="PRO_5026790031" evidence="1">
    <location>
        <begin position="17"/>
        <end position="283"/>
    </location>
</feature>
<dbReference type="AlphaFoldDB" id="A0A6J2K8Z7"/>
<sequence length="283" mass="32509">MLMKYLVMLIVASAEAKIRIYLTDTPLQIIGTRLYKKELLTDLYQAPKELTYDSSSRNLYFMYMDDALQNSGRAYINIITKRAMKIDGIEKNKAIAVDSETGEVYFGTTDGLYKYDPITNEATNIGLYNVNIMKLVVRNNQMYLLDANNHMIYKVYDHGKATIRMRNGKTVVEFDVDERGNVHYVTLCGLYCAIENGEVIKNKDLDIVNNFIVHEEKTFAVTEEGLYDIDCENGTATRVARLDFAPRSMTFGDYGDIFYSLDDAIYRLRPIVSYQVYNLYGRS</sequence>
<evidence type="ECO:0000313" key="2">
    <source>
        <dbReference type="Proteomes" id="UP000504629"/>
    </source>
</evidence>
<keyword evidence="1" id="KW-0732">Signal</keyword>
<evidence type="ECO:0000313" key="3">
    <source>
        <dbReference type="RefSeq" id="XP_028038440.1"/>
    </source>
</evidence>
<gene>
    <name evidence="3" type="primary">LOC114249163</name>
</gene>
<feature type="signal peptide" evidence="1">
    <location>
        <begin position="1"/>
        <end position="16"/>
    </location>
</feature>
<dbReference type="SUPFAM" id="SSF63825">
    <property type="entry name" value="YWTD domain"/>
    <property type="match status" value="1"/>
</dbReference>
<dbReference type="KEGG" id="bman:114249163"/>
<reference evidence="3" key="1">
    <citation type="submission" date="2025-08" db="UniProtKB">
        <authorList>
            <consortium name="RefSeq"/>
        </authorList>
    </citation>
    <scope>IDENTIFICATION</scope>
    <source>
        <tissue evidence="3">Silk gland</tissue>
    </source>
</reference>
<dbReference type="RefSeq" id="XP_028038440.1">
    <property type="nucleotide sequence ID" value="XM_028182639.1"/>
</dbReference>
<dbReference type="Gene3D" id="2.130.10.10">
    <property type="entry name" value="YVTN repeat-like/Quinoprotein amine dehydrogenase"/>
    <property type="match status" value="1"/>
</dbReference>
<organism evidence="2 3">
    <name type="scientific">Bombyx mandarina</name>
    <name type="common">Wild silk moth</name>
    <name type="synonym">Wild silkworm</name>
    <dbReference type="NCBI Taxonomy" id="7092"/>
    <lineage>
        <taxon>Eukaryota</taxon>
        <taxon>Metazoa</taxon>
        <taxon>Ecdysozoa</taxon>
        <taxon>Arthropoda</taxon>
        <taxon>Hexapoda</taxon>
        <taxon>Insecta</taxon>
        <taxon>Pterygota</taxon>
        <taxon>Neoptera</taxon>
        <taxon>Endopterygota</taxon>
        <taxon>Lepidoptera</taxon>
        <taxon>Glossata</taxon>
        <taxon>Ditrysia</taxon>
        <taxon>Bombycoidea</taxon>
        <taxon>Bombycidae</taxon>
        <taxon>Bombycinae</taxon>
        <taxon>Bombyx</taxon>
    </lineage>
</organism>